<protein>
    <submittedName>
        <fullName evidence="2">14-3-3-like protein</fullName>
    </submittedName>
</protein>
<feature type="region of interest" description="Disordered" evidence="1">
    <location>
        <begin position="199"/>
        <end position="228"/>
    </location>
</feature>
<name>A0A8A1LC11_AJEC8</name>
<dbReference type="Gene3D" id="1.20.190.20">
    <property type="entry name" value="14-3-3 domain"/>
    <property type="match status" value="1"/>
</dbReference>
<dbReference type="Proteomes" id="UP000663419">
    <property type="component" value="Chromosome 1"/>
</dbReference>
<dbReference type="InterPro" id="IPR036815">
    <property type="entry name" value="14-3-3_dom_sf"/>
</dbReference>
<evidence type="ECO:0000313" key="2">
    <source>
        <dbReference type="EMBL" id="QSS49562.1"/>
    </source>
</evidence>
<sequence>MIITGSNPKRSSFTVPLHTIKDSRRQTSGTNKTIFWIIETELKRWSWINTCCQWDHPDSTLPFAVWMASSEVDQKFLGFFAASTARENAYLSGMLYKLLGLSVILSKKLIRARKLRRLDPTRETKSLQLYHHILWLSREGLVITEQYVLPMVEAYVELKVLAHKLRASFYHIFVLFHNQPSIHQSGIRSLPHSGSQLHLPNGPSGVENGNGVGRGSPNANRDSITASPPPMIPEGGPVGGTHLYPPGLPAVRPTKIAASFILPTLDYTPVASSCFNDVAQLADSLLPGSHPVRLSVKLEYAAYLFDCLHDSDGCRRLAKQAIADVYNAQEGMDDESFEDAAELVGILGKMVKRGGKTSSAGGSSTPGGGSTPGTQQDGSGTARQRHHNQQQNQPRTPTTRGTPTEVLTLTTHSPAVPPPTMTNPI</sequence>
<feature type="compositionally biased region" description="Low complexity" evidence="1">
    <location>
        <begin position="389"/>
        <end position="412"/>
    </location>
</feature>
<evidence type="ECO:0000256" key="1">
    <source>
        <dbReference type="SAM" id="MobiDB-lite"/>
    </source>
</evidence>
<accession>A0A8A1LC11</accession>
<dbReference type="AlphaFoldDB" id="A0A8A1LC11"/>
<dbReference type="SUPFAM" id="SSF48445">
    <property type="entry name" value="14-3-3 protein"/>
    <property type="match status" value="1"/>
</dbReference>
<feature type="compositionally biased region" description="Pro residues" evidence="1">
    <location>
        <begin position="415"/>
        <end position="425"/>
    </location>
</feature>
<organism evidence="2 3">
    <name type="scientific">Ajellomyces capsulatus (strain H88)</name>
    <name type="common">Darling's disease fungus</name>
    <name type="synonym">Histoplasma capsulatum</name>
    <dbReference type="NCBI Taxonomy" id="544711"/>
    <lineage>
        <taxon>Eukaryota</taxon>
        <taxon>Fungi</taxon>
        <taxon>Dikarya</taxon>
        <taxon>Ascomycota</taxon>
        <taxon>Pezizomycotina</taxon>
        <taxon>Eurotiomycetes</taxon>
        <taxon>Eurotiomycetidae</taxon>
        <taxon>Onygenales</taxon>
        <taxon>Ajellomycetaceae</taxon>
        <taxon>Histoplasma</taxon>
    </lineage>
</organism>
<evidence type="ECO:0000313" key="3">
    <source>
        <dbReference type="Proteomes" id="UP000663419"/>
    </source>
</evidence>
<feature type="compositionally biased region" description="Low complexity" evidence="1">
    <location>
        <begin position="372"/>
        <end position="382"/>
    </location>
</feature>
<dbReference type="VEuPathDB" id="FungiDB:I7I53_09956"/>
<feature type="region of interest" description="Disordered" evidence="1">
    <location>
        <begin position="354"/>
        <end position="425"/>
    </location>
</feature>
<gene>
    <name evidence="2" type="ORF">I7I53_09956</name>
</gene>
<proteinExistence type="predicted"/>
<reference evidence="2" key="1">
    <citation type="submission" date="2021-01" db="EMBL/GenBank/DDBJ databases">
        <title>Chromosome-level genome assembly of a human fungal pathogen reveals clustering of transcriptionally co-regulated genes.</title>
        <authorList>
            <person name="Voorhies M."/>
            <person name="Cohen S."/>
            <person name="Shea T.P."/>
            <person name="Petrus S."/>
            <person name="Munoz J.F."/>
            <person name="Poplawski S."/>
            <person name="Goldman W.E."/>
            <person name="Michael T."/>
            <person name="Cuomo C.A."/>
            <person name="Sil A."/>
            <person name="Beyhan S."/>
        </authorList>
    </citation>
    <scope>NUCLEOTIDE SEQUENCE</scope>
    <source>
        <strain evidence="2">H88</strain>
    </source>
</reference>
<feature type="compositionally biased region" description="Polar residues" evidence="1">
    <location>
        <begin position="217"/>
        <end position="226"/>
    </location>
</feature>
<dbReference type="EMBL" id="CP069102">
    <property type="protein sequence ID" value="QSS49562.1"/>
    <property type="molecule type" value="Genomic_DNA"/>
</dbReference>